<dbReference type="Pfam" id="PF09822">
    <property type="entry name" value="ABC_transp_aux"/>
    <property type="match status" value="1"/>
</dbReference>
<feature type="transmembrane region" description="Helical" evidence="1">
    <location>
        <begin position="234"/>
        <end position="254"/>
    </location>
</feature>
<feature type="transmembrane region" description="Helical" evidence="1">
    <location>
        <begin position="12"/>
        <end position="34"/>
    </location>
</feature>
<dbReference type="STRING" id="288992.SAMN04488522_102538"/>
<feature type="transmembrane region" description="Helical" evidence="1">
    <location>
        <begin position="73"/>
        <end position="93"/>
    </location>
</feature>
<feature type="transmembrane region" description="Helical" evidence="1">
    <location>
        <begin position="150"/>
        <end position="173"/>
    </location>
</feature>
<dbReference type="InterPro" id="IPR019196">
    <property type="entry name" value="ABC_transp_unknown"/>
</dbReference>
<proteinExistence type="predicted"/>
<dbReference type="OrthoDB" id="609779at2"/>
<organism evidence="3 4">
    <name type="scientific">Pedobacter caeni</name>
    <dbReference type="NCBI Taxonomy" id="288992"/>
    <lineage>
        <taxon>Bacteria</taxon>
        <taxon>Pseudomonadati</taxon>
        <taxon>Bacteroidota</taxon>
        <taxon>Sphingobacteriia</taxon>
        <taxon>Sphingobacteriales</taxon>
        <taxon>Sphingobacteriaceae</taxon>
        <taxon>Pedobacter</taxon>
    </lineage>
</organism>
<evidence type="ECO:0000313" key="3">
    <source>
        <dbReference type="EMBL" id="SHF23799.1"/>
    </source>
</evidence>
<dbReference type="EMBL" id="FQUQ01000002">
    <property type="protein sequence ID" value="SHF23799.1"/>
    <property type="molecule type" value="Genomic_DNA"/>
</dbReference>
<dbReference type="Proteomes" id="UP000184287">
    <property type="component" value="Unassembled WGS sequence"/>
</dbReference>
<gene>
    <name evidence="3" type="ORF">SAMN04488522_102538</name>
</gene>
<keyword evidence="1" id="KW-0812">Transmembrane</keyword>
<dbReference type="RefSeq" id="WP_073230511.1">
    <property type="nucleotide sequence ID" value="NZ_FQUQ01000002.1"/>
</dbReference>
<keyword evidence="1" id="KW-1133">Transmembrane helix</keyword>
<dbReference type="AlphaFoldDB" id="A0A1M5A0J6"/>
<reference evidence="4" key="1">
    <citation type="submission" date="2016-11" db="EMBL/GenBank/DDBJ databases">
        <authorList>
            <person name="Varghese N."/>
            <person name="Submissions S."/>
        </authorList>
    </citation>
    <scope>NUCLEOTIDE SEQUENCE [LARGE SCALE GENOMIC DNA]</scope>
    <source>
        <strain evidence="4">DSM 16990</strain>
    </source>
</reference>
<evidence type="ECO:0000256" key="1">
    <source>
        <dbReference type="SAM" id="Phobius"/>
    </source>
</evidence>
<sequence length="756" mass="84320">MKKIVQIARLELSLLFYSPIAWLLILVLFMQMALTFMSSIAEIQYLQEFIPVTGISERLFTTKIGSDTVPVGIFRTMLGSLYLYTPLITMGIISREMNSGTIRLLYSSPVKLSQMVYGKFLAMISYNLVIVALMSLYVLAGALFVQHFDYPYVLVALLASFLLMSAYSAIGIFMSSLTTYQVIAAIGTFAVLAFMNYIGRFGQGMDFVRDLTFSLSMPSRAERMVEGLLTSRDVIYYLVISGIFLGFTIVRLELARASRPIAQQAFRYTLVLIVGLVVAYISSRQPMIAYYDATATKANTIVKATQEILKQIGDEPIEMTEYINIMDERYDYGAPVNRISGIARWEPYLRFKSNIKLNWVYYNSSFDTKAFAERARALDADTADFLTPEAIRKQVDLSGEDGHLLIQLKYKGKTTFLRTFFDGAFWPKEAETAAALKRLIVTPAKIVFATDGYQRSVDKVGDRDYKQFFNVKTSREALINHGFDIDSISIENDEIPNGIATLVIGDPRVAFSATALVKLQKYITAGGNLLIAGEPGKQTVLNPVLNLLGISVLNGTLVQRSRDYSYGIVTPTFTTAAVAMSPAIKTYYDDKSVVSMPGAVALNVANKSIFEVRPILVTDAKRSWIKNGTFVLDSAALVFDAKNGDQQGAFPATVILTRKLNQKEQRIMVSGDADFMSNKELIRGNMATANNAFVLNLFKWFAYEQFPIDMTKIESIDNKLELSDAGLKTLQIMYYGVIPGTILLLGVVLLARRKRK</sequence>
<feature type="transmembrane region" description="Helical" evidence="1">
    <location>
        <begin position="180"/>
        <end position="199"/>
    </location>
</feature>
<dbReference type="GO" id="GO:0140359">
    <property type="term" value="F:ABC-type transporter activity"/>
    <property type="evidence" value="ECO:0007669"/>
    <property type="project" value="InterPro"/>
</dbReference>
<feature type="domain" description="ABC-type uncharacterised transport system" evidence="2">
    <location>
        <begin position="475"/>
        <end position="696"/>
    </location>
</feature>
<evidence type="ECO:0000313" key="4">
    <source>
        <dbReference type="Proteomes" id="UP000184287"/>
    </source>
</evidence>
<protein>
    <submittedName>
        <fullName evidence="3">ABC-2 type transport system permease protein</fullName>
    </submittedName>
</protein>
<dbReference type="GO" id="GO:0005886">
    <property type="term" value="C:plasma membrane"/>
    <property type="evidence" value="ECO:0007669"/>
    <property type="project" value="UniProtKB-SubCell"/>
</dbReference>
<evidence type="ECO:0000259" key="2">
    <source>
        <dbReference type="Pfam" id="PF09822"/>
    </source>
</evidence>
<dbReference type="Pfam" id="PF12679">
    <property type="entry name" value="ABC2_membrane_2"/>
    <property type="match status" value="1"/>
</dbReference>
<keyword evidence="1" id="KW-0472">Membrane</keyword>
<feature type="transmembrane region" description="Helical" evidence="1">
    <location>
        <begin position="266"/>
        <end position="283"/>
    </location>
</feature>
<name>A0A1M5A0J6_9SPHI</name>
<feature type="transmembrane region" description="Helical" evidence="1">
    <location>
        <begin position="120"/>
        <end position="144"/>
    </location>
</feature>
<feature type="transmembrane region" description="Helical" evidence="1">
    <location>
        <begin position="732"/>
        <end position="751"/>
    </location>
</feature>
<keyword evidence="4" id="KW-1185">Reference proteome</keyword>
<accession>A0A1M5A0J6</accession>